<evidence type="ECO:0000313" key="3">
    <source>
        <dbReference type="EMBL" id="TYJ99821.1"/>
    </source>
</evidence>
<dbReference type="PANTHER" id="PTHR33437:SF2">
    <property type="entry name" value="OS06G0361200 PROTEIN"/>
    <property type="match status" value="1"/>
</dbReference>
<evidence type="ECO:0000313" key="2">
    <source>
        <dbReference type="EMBL" id="KAA0066076.1"/>
    </source>
</evidence>
<protein>
    <submittedName>
        <fullName evidence="3">Ty3-gypsy retrotransposon protein</fullName>
    </submittedName>
</protein>
<dbReference type="Proteomes" id="UP000321393">
    <property type="component" value="Unassembled WGS sequence"/>
</dbReference>
<comment type="caution">
    <text evidence="3">The sequence shown here is derived from an EMBL/GenBank/DDBJ whole genome shotgun (WGS) entry which is preliminary data.</text>
</comment>
<proteinExistence type="predicted"/>
<name>A0A5D3BM76_CUCMM</name>
<reference evidence="4 5" key="1">
    <citation type="submission" date="2019-08" db="EMBL/GenBank/DDBJ databases">
        <title>Draft genome sequences of two oriental melons (Cucumis melo L. var makuwa).</title>
        <authorList>
            <person name="Kwon S.-Y."/>
        </authorList>
    </citation>
    <scope>NUCLEOTIDE SEQUENCE [LARGE SCALE GENOMIC DNA]</scope>
    <source>
        <strain evidence="5">cv. Chang Bougi</strain>
        <strain evidence="4">cv. SW 3</strain>
        <tissue evidence="3">Leaf</tissue>
    </source>
</reference>
<gene>
    <name evidence="3" type="ORF">E5676_scaffold446G00230</name>
    <name evidence="2" type="ORF">E6C27_scaffold21G00610</name>
</gene>
<dbReference type="PANTHER" id="PTHR33437">
    <property type="entry name" value="OS06G0361200 PROTEIN"/>
    <property type="match status" value="1"/>
</dbReference>
<sequence length="282" mass="32815">MTSQGNISKVLSNISKRLNTCSRSRETQSYEDMPPFEEMIANSIKTQYGGPAQTFSLYSKPYTKRIDNLRMPNGYQPPKFQEFDGKGNPKQYVAHFSETCETSDTRVNLLVKKFVQTLKGNTFDWYTDLKSESIDSWQQLERDFLNHFYSSRHMLEQLLENQRIQLPECKRPKQVGKVDDLNYCKYHWVIGHPVEKCLMLKELIIKLARENKIELDIDDVRLHCLSKMSTNKLYSSLMFCSREDLHLHLLTCVTVGRIYIFIFSYVLKSGGFTSSSSNMCCS</sequence>
<feature type="transmembrane region" description="Helical" evidence="1">
    <location>
        <begin position="245"/>
        <end position="267"/>
    </location>
</feature>
<accession>A0A5D3BM76</accession>
<dbReference type="EMBL" id="SSTD01017537">
    <property type="protein sequence ID" value="TYJ99821.1"/>
    <property type="molecule type" value="Genomic_DNA"/>
</dbReference>
<dbReference type="Proteomes" id="UP000321947">
    <property type="component" value="Unassembled WGS sequence"/>
</dbReference>
<dbReference type="AlphaFoldDB" id="A0A5D3BM76"/>
<evidence type="ECO:0000313" key="4">
    <source>
        <dbReference type="Proteomes" id="UP000321393"/>
    </source>
</evidence>
<dbReference type="OrthoDB" id="1670002at2759"/>
<evidence type="ECO:0000256" key="1">
    <source>
        <dbReference type="SAM" id="Phobius"/>
    </source>
</evidence>
<evidence type="ECO:0000313" key="5">
    <source>
        <dbReference type="Proteomes" id="UP000321947"/>
    </source>
</evidence>
<keyword evidence="1" id="KW-0472">Membrane</keyword>
<dbReference type="EMBL" id="SSTE01000903">
    <property type="protein sequence ID" value="KAA0066076.1"/>
    <property type="molecule type" value="Genomic_DNA"/>
</dbReference>
<keyword evidence="1" id="KW-1133">Transmembrane helix</keyword>
<organism evidence="3 5">
    <name type="scientific">Cucumis melo var. makuwa</name>
    <name type="common">Oriental melon</name>
    <dbReference type="NCBI Taxonomy" id="1194695"/>
    <lineage>
        <taxon>Eukaryota</taxon>
        <taxon>Viridiplantae</taxon>
        <taxon>Streptophyta</taxon>
        <taxon>Embryophyta</taxon>
        <taxon>Tracheophyta</taxon>
        <taxon>Spermatophyta</taxon>
        <taxon>Magnoliopsida</taxon>
        <taxon>eudicotyledons</taxon>
        <taxon>Gunneridae</taxon>
        <taxon>Pentapetalae</taxon>
        <taxon>rosids</taxon>
        <taxon>fabids</taxon>
        <taxon>Cucurbitales</taxon>
        <taxon>Cucurbitaceae</taxon>
        <taxon>Benincaseae</taxon>
        <taxon>Cucumis</taxon>
    </lineage>
</organism>
<keyword evidence="1" id="KW-0812">Transmembrane</keyword>